<accession>A0ABV7BBQ7</accession>
<evidence type="ECO:0000313" key="2">
    <source>
        <dbReference type="Proteomes" id="UP001595386"/>
    </source>
</evidence>
<dbReference type="EMBL" id="JBHRSQ010000040">
    <property type="protein sequence ID" value="MFC2993625.1"/>
    <property type="molecule type" value="Genomic_DNA"/>
</dbReference>
<reference evidence="2" key="1">
    <citation type="journal article" date="2019" name="Int. J. Syst. Evol. Microbiol.">
        <title>The Global Catalogue of Microorganisms (GCM) 10K type strain sequencing project: providing services to taxonomists for standard genome sequencing and annotation.</title>
        <authorList>
            <consortium name="The Broad Institute Genomics Platform"/>
            <consortium name="The Broad Institute Genome Sequencing Center for Infectious Disease"/>
            <person name="Wu L."/>
            <person name="Ma J."/>
        </authorList>
    </citation>
    <scope>NUCLEOTIDE SEQUENCE [LARGE SCALE GENOMIC DNA]</scope>
    <source>
        <strain evidence="2">KCTC 52660</strain>
    </source>
</reference>
<proteinExistence type="predicted"/>
<evidence type="ECO:0000313" key="1">
    <source>
        <dbReference type="EMBL" id="MFC2993625.1"/>
    </source>
</evidence>
<sequence>MATEALLVAAHDLADYKTPASFEQFVEDLRAAARSEGEPIISPRLFASALSMDLQTLANLSHVHRITVSRAPGAEKLQTFLRDAIRVLGAAADINGSLPDALFWFRNEPIDVFGYENAEKLVSNGRAEDLLRYLRSLQAGFLG</sequence>
<dbReference type="RefSeq" id="WP_379761411.1">
    <property type="nucleotide sequence ID" value="NZ_JBHRSQ010000040.1"/>
</dbReference>
<dbReference type="Proteomes" id="UP001595386">
    <property type="component" value="Unassembled WGS sequence"/>
</dbReference>
<keyword evidence="2" id="KW-1185">Reference proteome</keyword>
<name>A0ABV7BBQ7_9GAMM</name>
<organism evidence="1 2">
    <name type="scientific">Halomonas tibetensis</name>
    <dbReference type="NCBI Taxonomy" id="2259590"/>
    <lineage>
        <taxon>Bacteria</taxon>
        <taxon>Pseudomonadati</taxon>
        <taxon>Pseudomonadota</taxon>
        <taxon>Gammaproteobacteria</taxon>
        <taxon>Oceanospirillales</taxon>
        <taxon>Halomonadaceae</taxon>
        <taxon>Halomonas</taxon>
    </lineage>
</organism>
<comment type="caution">
    <text evidence="1">The sequence shown here is derived from an EMBL/GenBank/DDBJ whole genome shotgun (WGS) entry which is preliminary data.</text>
</comment>
<gene>
    <name evidence="1" type="ORF">ACFODV_16520</name>
</gene>
<protein>
    <submittedName>
        <fullName evidence="1">DUF2384 domain-containing protein</fullName>
    </submittedName>
</protein>